<dbReference type="Pfam" id="PF00271">
    <property type="entry name" value="Helicase_C"/>
    <property type="match status" value="1"/>
</dbReference>
<dbReference type="Gene3D" id="3.40.50.300">
    <property type="entry name" value="P-loop containing nucleotide triphosphate hydrolases"/>
    <property type="match status" value="2"/>
</dbReference>
<dbReference type="OrthoDB" id="9815222at2"/>
<evidence type="ECO:0000259" key="4">
    <source>
        <dbReference type="PROSITE" id="PS51194"/>
    </source>
</evidence>
<sequence length="2009" mass="228473">MKDPIGSFETIKENFIRYVKTAFGTKFEGVEKERYDLLNYDKVLYRKPWVEPLPDYVSSGKKINDLTAEDLGNALNEAETNTFKGLVNTGLVGNFPLHSHQAEMLKQALLGNNCIITSGTGSGKTESFLLPLFAQLSKELANWTAPNQQSTSINTWWRENGGFSARQIVNTSNFTLSNDVRQRNHEARKAGVRALILYPMNALVEDQMSRLRKALDSDDTRNWLSENTNGNKIYFGRYNGSSPVAGELKKIKDDGSFAINTNKVNQLKEQLQQIETDSNRVAQYIQQTGKTESEAKDLKSFFQRLDGAEMRSRFDMQVAPPDIMITNYSMLSIMLMRDIDKGIFDETKQWLEENPNNIFHLIIDELHLYRGTQGTEVAYLLKLVLNRLGLHPQHPQLRILASSASLEAGDEESKNFVCDFFGVNHEHFNQKFKIIEGKNNPITAFPENGRKLPINPFKEIAEKFSEVKENIADESFISTCEASATQLATAFNLSQYENGISKLLSVIINPSFQLKERLFSPCQDYKAVCSSQAIGDDDNGKYFAEAIFETTSNKEDLENALRGLLIARAMLDEKEFEDIAKTIPDDRKLPRFRFHYFFRNIEGIWASVKPDEVDEKYSDVKRTVGKLYSTTRINSEKGNRVLELLYCDNCGTTLFGGSRLVTRNESGNNSFEMLPISPNIEGIPEKTPAKLVERRSYQEYAVFWACGNQQYTSHDAEAGIPQVGWRQPTMNGFNQTDFLADWIPASLNCISGDIDNSHNKADDKPEQWIKGYYFIITNNSNRDIALPDANGNISTIETHKALPSVCPGCGVNHQKRRQDWNKNKTSSIRGFRTGFAKTTQMFAKELMYQLPSNEAERKLVVFSDSREDAAQIANGIERNHFSDLMREILVKELHSNLMFRFQIVDAFDKGNTTRQQVLKEQSQAIFDEIEFLVENSAYIGTNANRIREKQEAEIKLNEIRSLTLNVRSLVHITNSLNLAPLIKHFVELGINPGGNDISLQTRLLNNNFVPWYDLIDFTNFQWADGANQDYIDALKEGSFDGLATMFFGSLFYSFESSALGYVSINPELQVIADQARTVGISKNDFFQIVNSTIRILGDKYKHNKVEDASPFNFTQYNDFPGQVKKYIRAVETRYSKNPNEIGEAVFNTLSTSSLLRGDTGIQIENLFIKVARPTDSIWTSQRGSRPHLHFSGGICTHSVTALQQQPDRICDDVWKENYLSYNAIKQQREPIRLHCEELTGQTDDQFERQRHFRNIILPDEGNRQVKTIDLLSVTTTLEVGVDIGALQAVMLGNMPPQRFNYQQRVGRAGRRGQAYSVILTFCRGRSHDEFYFANPQKITGDAPPTPFLTMGQERIFRRLLAKEILRRAYVEKEIDITSDDKSSVHGEFGSVDSWTIYKLEIANWINENKKAIEQTVDALLTPQLQNKRAEFINWVSDVTTENGLIEKAQSIISNEEIASNDISEKFAEGGILPMFGMPTTVKNLYHGINRRLEPLSIDRAQAMAIYEFAPGAQKTKDKAIHQVIGFTSDFINVHNGIKNADSANQLPFSLNRWFVRCRACGFFETYSEERKSELESQSQFDVCPNCGEDNPNKYQPPFKLKSPRAYRTNLSTGSDTKDDSEFLLSRPPIFAEKIGLANIEAISNATISISDNDVTWRVNTNSDRFFTGRLYNTNNRFPFNANGYWFNNQWLLNDFATNVPDENGYSMTIQQITASADEQIALASNKNTEIFRIAPTNVPYELDLNMFFSETDLAHVKAQSNGVRSGYYSAAFLLQRILADKLDVDPTEIEIADISMKVLDDGTNRRIAEIILTDELPNGSGFVRYLYNNLSNILSESINPSNANSYLGKIHSPTHQEKCDDACYDCLKVFRNMNYHSLLDWRLGLSMLRVMNDSTFVCGADGNFNFVELRDWLAFATELRNGFIQSFGFSHTAEIKGLPIIKFGKNQKHIIMIVHPFWNMRNFTEANWLAEIYNEIKEHTEGNGGKISIIDTFNLHRRPGWCYEKLIER</sequence>
<name>A0A135WJR7_9FLAO</name>
<dbReference type="GO" id="GO:0043138">
    <property type="term" value="F:3'-5' DNA helicase activity"/>
    <property type="evidence" value="ECO:0007669"/>
    <property type="project" value="TreeGrafter"/>
</dbReference>
<dbReference type="InterPro" id="IPR011545">
    <property type="entry name" value="DEAD/DEAH_box_helicase_dom"/>
</dbReference>
<evidence type="ECO:0008006" key="7">
    <source>
        <dbReference type="Google" id="ProtNLM"/>
    </source>
</evidence>
<dbReference type="PANTHER" id="PTHR47957:SF3">
    <property type="entry name" value="ATP-DEPENDENT HELICASE HRQ1"/>
    <property type="match status" value="1"/>
</dbReference>
<reference evidence="6" key="1">
    <citation type="submission" date="2015-12" db="EMBL/GenBank/DDBJ databases">
        <title>Genome sequence of a biocontrol rhizobacterium Chryseobacterium kwangjuense strain KJ1R5 isolated from pepper (Capsicum annuum L.).</title>
        <authorList>
            <person name="Jeong J.-J."/>
            <person name="Park H."/>
            <person name="Mannaa M."/>
            <person name="Sang M.K."/>
            <person name="Choi I.-G."/>
            <person name="Kim K.D."/>
        </authorList>
    </citation>
    <scope>NUCLEOTIDE SEQUENCE [LARGE SCALE GENOMIC DNA]</scope>
    <source>
        <strain evidence="6">KJ1R5</strain>
    </source>
</reference>
<evidence type="ECO:0000313" key="5">
    <source>
        <dbReference type="EMBL" id="KXH85115.1"/>
    </source>
</evidence>
<dbReference type="RefSeq" id="WP_062648624.1">
    <property type="nucleotide sequence ID" value="NZ_LPUR01000001.1"/>
</dbReference>
<dbReference type="GO" id="GO:0005524">
    <property type="term" value="F:ATP binding"/>
    <property type="evidence" value="ECO:0007669"/>
    <property type="project" value="UniProtKB-KW"/>
</dbReference>
<dbReference type="PROSITE" id="PS51194">
    <property type="entry name" value="HELICASE_CTER"/>
    <property type="match status" value="1"/>
</dbReference>
<keyword evidence="2" id="KW-0067">ATP-binding</keyword>
<accession>A0A135WJR7</accession>
<dbReference type="GO" id="GO:0006289">
    <property type="term" value="P:nucleotide-excision repair"/>
    <property type="evidence" value="ECO:0007669"/>
    <property type="project" value="TreeGrafter"/>
</dbReference>
<protein>
    <recommendedName>
        <fullName evidence="7">DEAD/DEAH box helicase</fullName>
    </recommendedName>
</protein>
<dbReference type="PANTHER" id="PTHR47957">
    <property type="entry name" value="ATP-DEPENDENT HELICASE HRQ1"/>
    <property type="match status" value="1"/>
</dbReference>
<dbReference type="SMART" id="SM00490">
    <property type="entry name" value="HELICc"/>
    <property type="match status" value="1"/>
</dbReference>
<dbReference type="InterPro" id="IPR001650">
    <property type="entry name" value="Helicase_C-like"/>
</dbReference>
<dbReference type="Pfam" id="PF00270">
    <property type="entry name" value="DEAD"/>
    <property type="match status" value="1"/>
</dbReference>
<feature type="domain" description="Helicase ATP-binding" evidence="3">
    <location>
        <begin position="105"/>
        <end position="424"/>
    </location>
</feature>
<dbReference type="InterPro" id="IPR014001">
    <property type="entry name" value="Helicase_ATP-bd"/>
</dbReference>
<organism evidence="5 6">
    <name type="scientific">Chryseobacterium kwangjuense</name>
    <dbReference type="NCBI Taxonomy" id="267125"/>
    <lineage>
        <taxon>Bacteria</taxon>
        <taxon>Pseudomonadati</taxon>
        <taxon>Bacteroidota</taxon>
        <taxon>Flavobacteriia</taxon>
        <taxon>Flavobacteriales</taxon>
        <taxon>Weeksellaceae</taxon>
        <taxon>Chryseobacterium group</taxon>
        <taxon>Chryseobacterium</taxon>
    </lineage>
</organism>
<reference evidence="5 6" key="2">
    <citation type="journal article" date="2016" name="Genome Announc.">
        <title>Draft Genome Sequence of a Biocontrol Rhizobacterium, Chryseobacterium kwangjuense Strain KJ1R5, Isolated from Pepper (Capsicum annuum).</title>
        <authorList>
            <person name="Jeong J.J."/>
            <person name="Park H."/>
            <person name="Park B.H."/>
            <person name="Mannaa M."/>
            <person name="Sang M.K."/>
            <person name="Choi I.G."/>
            <person name="Kim K.D."/>
        </authorList>
    </citation>
    <scope>NUCLEOTIDE SEQUENCE [LARGE SCALE GENOMIC DNA]</scope>
    <source>
        <strain evidence="5 6">KJ1R5</strain>
    </source>
</reference>
<evidence type="ECO:0000256" key="1">
    <source>
        <dbReference type="ARBA" id="ARBA00022741"/>
    </source>
</evidence>
<evidence type="ECO:0000313" key="6">
    <source>
        <dbReference type="Proteomes" id="UP000070513"/>
    </source>
</evidence>
<dbReference type="EMBL" id="LPUR01000001">
    <property type="protein sequence ID" value="KXH85115.1"/>
    <property type="molecule type" value="Genomic_DNA"/>
</dbReference>
<dbReference type="Proteomes" id="UP000070513">
    <property type="component" value="Unassembled WGS sequence"/>
</dbReference>
<dbReference type="SUPFAM" id="SSF52540">
    <property type="entry name" value="P-loop containing nucleoside triphosphate hydrolases"/>
    <property type="match status" value="2"/>
</dbReference>
<dbReference type="PROSITE" id="PS51192">
    <property type="entry name" value="HELICASE_ATP_BIND_1"/>
    <property type="match status" value="1"/>
</dbReference>
<dbReference type="SMART" id="SM00487">
    <property type="entry name" value="DEXDc"/>
    <property type="match status" value="1"/>
</dbReference>
<dbReference type="GO" id="GO:0036297">
    <property type="term" value="P:interstrand cross-link repair"/>
    <property type="evidence" value="ECO:0007669"/>
    <property type="project" value="TreeGrafter"/>
</dbReference>
<dbReference type="GO" id="GO:0003676">
    <property type="term" value="F:nucleic acid binding"/>
    <property type="evidence" value="ECO:0007669"/>
    <property type="project" value="InterPro"/>
</dbReference>
<dbReference type="InterPro" id="IPR027417">
    <property type="entry name" value="P-loop_NTPase"/>
</dbReference>
<comment type="caution">
    <text evidence="5">The sequence shown here is derived from an EMBL/GenBank/DDBJ whole genome shotgun (WGS) entry which is preliminary data.</text>
</comment>
<feature type="domain" description="Helicase C-terminal" evidence="4">
    <location>
        <begin position="1162"/>
        <end position="1382"/>
    </location>
</feature>
<keyword evidence="1" id="KW-0547">Nucleotide-binding</keyword>
<evidence type="ECO:0000259" key="3">
    <source>
        <dbReference type="PROSITE" id="PS51192"/>
    </source>
</evidence>
<proteinExistence type="predicted"/>
<evidence type="ECO:0000256" key="2">
    <source>
        <dbReference type="ARBA" id="ARBA00022840"/>
    </source>
</evidence>
<gene>
    <name evidence="5" type="ORF">AU378_05005</name>
</gene>